<dbReference type="AlphaFoldDB" id="A0AA39G961"/>
<feature type="compositionally biased region" description="Low complexity" evidence="1">
    <location>
        <begin position="1"/>
        <end position="15"/>
    </location>
</feature>
<sequence length="363" mass="40253">MPPSAAPSKSGASFATPFPESTSSPVLKYRPPAPLHNLTLIGRSRAAWHTSFIIPELNLLLDAGLFISDKHRPKHIFITHGHSDHTLVVAGFTNREDPPDVVCPRAVCRVLDDYVLAKTMMNRGGLVRTEDAEKAGLLDDGDEEEDGQEEGKKTNGRKKKPTNKIEIPHMPYREHRTPGERAFLNTHFTHALSPGETIPLRRLPQISATAFACDHNVPSIGYLFARTSNKLAPEYASLPPAELKALRLSGVEITKPHTTPLFAFLGDGTASTLQASPQWLQDGVPMVITECSFLREDHRAQAAKTKHTIWGDLEGVVRRWKDTVFVLTHFSMRYSEGEVVRFFKEMEDCPKNIVVWADPAAAA</sequence>
<evidence type="ECO:0000313" key="3">
    <source>
        <dbReference type="EMBL" id="KAK0382987.1"/>
    </source>
</evidence>
<dbReference type="PANTHER" id="PTHR46504:SF2">
    <property type="entry name" value="TRNASE Z TRZ1"/>
    <property type="match status" value="1"/>
</dbReference>
<dbReference type="Proteomes" id="UP001175261">
    <property type="component" value="Unassembled WGS sequence"/>
</dbReference>
<feature type="region of interest" description="Disordered" evidence="1">
    <location>
        <begin position="1"/>
        <end position="26"/>
    </location>
</feature>
<feature type="region of interest" description="Disordered" evidence="1">
    <location>
        <begin position="135"/>
        <end position="165"/>
    </location>
</feature>
<dbReference type="Pfam" id="PF00753">
    <property type="entry name" value="Lactamase_B"/>
    <property type="match status" value="1"/>
</dbReference>
<comment type="caution">
    <text evidence="3">The sequence shown here is derived from an EMBL/GenBank/DDBJ whole genome shotgun (WGS) entry which is preliminary data.</text>
</comment>
<keyword evidence="4" id="KW-1185">Reference proteome</keyword>
<feature type="compositionally biased region" description="Acidic residues" evidence="1">
    <location>
        <begin position="139"/>
        <end position="148"/>
    </location>
</feature>
<feature type="domain" description="Metallo-beta-lactamase" evidence="2">
    <location>
        <begin position="72"/>
        <end position="141"/>
    </location>
</feature>
<dbReference type="InterPro" id="IPR036866">
    <property type="entry name" value="RibonucZ/Hydroxyglut_hydro"/>
</dbReference>
<evidence type="ECO:0000259" key="2">
    <source>
        <dbReference type="Pfam" id="PF00753"/>
    </source>
</evidence>
<proteinExistence type="predicted"/>
<evidence type="ECO:0000313" key="4">
    <source>
        <dbReference type="Proteomes" id="UP001175261"/>
    </source>
</evidence>
<name>A0AA39G961_SARSR</name>
<dbReference type="Gene3D" id="3.60.15.10">
    <property type="entry name" value="Ribonuclease Z/Hydroxyacylglutathione hydrolase-like"/>
    <property type="match status" value="1"/>
</dbReference>
<dbReference type="SUPFAM" id="SSF56281">
    <property type="entry name" value="Metallo-hydrolase/oxidoreductase"/>
    <property type="match status" value="1"/>
</dbReference>
<protein>
    <recommendedName>
        <fullName evidence="2">Metallo-beta-lactamase domain-containing protein</fullName>
    </recommendedName>
</protein>
<organism evidence="3 4">
    <name type="scientific">Sarocladium strictum</name>
    <name type="common">Black bundle disease fungus</name>
    <name type="synonym">Acremonium strictum</name>
    <dbReference type="NCBI Taxonomy" id="5046"/>
    <lineage>
        <taxon>Eukaryota</taxon>
        <taxon>Fungi</taxon>
        <taxon>Dikarya</taxon>
        <taxon>Ascomycota</taxon>
        <taxon>Pezizomycotina</taxon>
        <taxon>Sordariomycetes</taxon>
        <taxon>Hypocreomycetidae</taxon>
        <taxon>Hypocreales</taxon>
        <taxon>Sarocladiaceae</taxon>
        <taxon>Sarocladium</taxon>
    </lineage>
</organism>
<dbReference type="PANTHER" id="PTHR46504">
    <property type="entry name" value="TRNASE Z TRZ1"/>
    <property type="match status" value="1"/>
</dbReference>
<accession>A0AA39G961</accession>
<gene>
    <name evidence="3" type="ORF">NLU13_8903</name>
</gene>
<reference evidence="3" key="1">
    <citation type="submission" date="2022-10" db="EMBL/GenBank/DDBJ databases">
        <title>Determination and structural analysis of whole genome sequence of Sarocladium strictum F4-1.</title>
        <authorList>
            <person name="Hu L."/>
            <person name="Jiang Y."/>
        </authorList>
    </citation>
    <scope>NUCLEOTIDE SEQUENCE</scope>
    <source>
        <strain evidence="3">F4-1</strain>
    </source>
</reference>
<dbReference type="EMBL" id="JAPDFR010000009">
    <property type="protein sequence ID" value="KAK0382987.1"/>
    <property type="molecule type" value="Genomic_DNA"/>
</dbReference>
<evidence type="ECO:0000256" key="1">
    <source>
        <dbReference type="SAM" id="MobiDB-lite"/>
    </source>
</evidence>
<dbReference type="InterPro" id="IPR001279">
    <property type="entry name" value="Metallo-B-lactamas"/>
</dbReference>